<feature type="compositionally biased region" description="Pro residues" evidence="1">
    <location>
        <begin position="124"/>
        <end position="136"/>
    </location>
</feature>
<dbReference type="EMBL" id="HBIM01004302">
    <property type="protein sequence ID" value="CAE0405680.1"/>
    <property type="molecule type" value="Transcribed_RNA"/>
</dbReference>
<evidence type="ECO:0000313" key="2">
    <source>
        <dbReference type="EMBL" id="CAE0405680.1"/>
    </source>
</evidence>
<name>A0A7S3L1B5_9STRA</name>
<feature type="compositionally biased region" description="Polar residues" evidence="1">
    <location>
        <begin position="451"/>
        <end position="460"/>
    </location>
</feature>
<accession>A0A7S3L1B5</accession>
<feature type="region of interest" description="Disordered" evidence="1">
    <location>
        <begin position="383"/>
        <end position="460"/>
    </location>
</feature>
<reference evidence="2" key="1">
    <citation type="submission" date="2021-01" db="EMBL/GenBank/DDBJ databases">
        <authorList>
            <person name="Corre E."/>
            <person name="Pelletier E."/>
            <person name="Niang G."/>
            <person name="Scheremetjew M."/>
            <person name="Finn R."/>
            <person name="Kale V."/>
            <person name="Holt S."/>
            <person name="Cochrane G."/>
            <person name="Meng A."/>
            <person name="Brown T."/>
            <person name="Cohen L."/>
        </authorList>
    </citation>
    <scope>NUCLEOTIDE SEQUENCE</scope>
    <source>
        <strain evidence="2">CCMP127</strain>
    </source>
</reference>
<feature type="compositionally biased region" description="Low complexity" evidence="1">
    <location>
        <begin position="137"/>
        <end position="169"/>
    </location>
</feature>
<feature type="compositionally biased region" description="Acidic residues" evidence="1">
    <location>
        <begin position="413"/>
        <end position="424"/>
    </location>
</feature>
<evidence type="ECO:0000256" key="1">
    <source>
        <dbReference type="SAM" id="MobiDB-lite"/>
    </source>
</evidence>
<feature type="compositionally biased region" description="Low complexity" evidence="1">
    <location>
        <begin position="71"/>
        <end position="82"/>
    </location>
</feature>
<dbReference type="AlphaFoldDB" id="A0A7S3L1B5"/>
<protein>
    <submittedName>
        <fullName evidence="2">Uncharacterized protein</fullName>
    </submittedName>
</protein>
<organism evidence="2">
    <name type="scientific">Amphora coffeiformis</name>
    <dbReference type="NCBI Taxonomy" id="265554"/>
    <lineage>
        <taxon>Eukaryota</taxon>
        <taxon>Sar</taxon>
        <taxon>Stramenopiles</taxon>
        <taxon>Ochrophyta</taxon>
        <taxon>Bacillariophyta</taxon>
        <taxon>Bacillariophyceae</taxon>
        <taxon>Bacillariophycidae</taxon>
        <taxon>Thalassiophysales</taxon>
        <taxon>Catenulaceae</taxon>
        <taxon>Amphora</taxon>
    </lineage>
</organism>
<proteinExistence type="predicted"/>
<feature type="region of interest" description="Disordered" evidence="1">
    <location>
        <begin position="1"/>
        <end position="307"/>
    </location>
</feature>
<sequence length="460" mass="50432">MPSRSFLDNQPATPSIKHHPVVVETADHATTSPLTSSLGGSPSRNIGDRTPDYPLARTGVMSHYPSHHPSHQPQSQHSPPSSNAGRDPRYMQMISTGGPPPHFQGATHHVAYLPPTIPPLYGGAPPPGSYPPPPQQQHPGGSPRQHQTYVIAGYPPGHGHQQGHPPAGGSQYYAVSSYPPQGGGYHPHHPPPHGGHPQSPHNPHGSRPHPGHQATSPHAPPVYVRHGAPPPPGSSQYPVMYSQRSAPPRAGPPGAPESSGHPSTVSKASTQEKEAAGYDQVKGPRQPMQTMEEMQAEREKEEEAMEEVLKSVKPIQTDYHLFIAEEKNKLAELAAKDAGDDAYLRNSNLNYRLKAAWENLDSSHRAIYLKREELDRKRFMEEEEIASRHCATLTARNSTPTSRKKSQSTAEVTVDEEEEEDETRDESMGKRTREKEELDANESPLKKERVQQQNEAVEPV</sequence>
<feature type="compositionally biased region" description="Basic and acidic residues" evidence="1">
    <location>
        <begin position="425"/>
        <end position="450"/>
    </location>
</feature>
<feature type="compositionally biased region" description="Low complexity" evidence="1">
    <location>
        <begin position="30"/>
        <end position="43"/>
    </location>
</feature>
<gene>
    <name evidence="2" type="ORF">ACOF00016_LOCUS3676</name>
</gene>
<feature type="compositionally biased region" description="Polar residues" evidence="1">
    <location>
        <begin position="1"/>
        <end position="13"/>
    </location>
</feature>